<proteinExistence type="predicted"/>
<keyword evidence="1" id="KW-0175">Coiled coil</keyword>
<dbReference type="InterPro" id="IPR039794">
    <property type="entry name" value="Gtb1-like"/>
</dbReference>
<dbReference type="AlphaFoldDB" id="A0A1X2IK75"/>
<dbReference type="PANTHER" id="PTHR12630:SF1">
    <property type="entry name" value="GLUCOSIDASE 2 SUBUNIT BETA"/>
    <property type="match status" value="1"/>
</dbReference>
<comment type="caution">
    <text evidence="5">The sequence shown here is derived from an EMBL/GenBank/DDBJ whole genome shotgun (WGS) entry which is preliminary data.</text>
</comment>
<evidence type="ECO:0000256" key="1">
    <source>
        <dbReference type="SAM" id="Coils"/>
    </source>
</evidence>
<dbReference type="OrthoDB" id="28322at2759"/>
<feature type="coiled-coil region" evidence="1">
    <location>
        <begin position="124"/>
        <end position="173"/>
    </location>
</feature>
<dbReference type="Proteomes" id="UP000193560">
    <property type="component" value="Unassembled WGS sequence"/>
</dbReference>
<feature type="chain" id="PRO_5013276169" evidence="3">
    <location>
        <begin position="23"/>
        <end position="394"/>
    </location>
</feature>
<dbReference type="STRING" id="90262.A0A1X2IK75"/>
<dbReference type="InterPro" id="IPR028146">
    <property type="entry name" value="PRKCSH_N"/>
</dbReference>
<keyword evidence="6" id="KW-1185">Reference proteome</keyword>
<evidence type="ECO:0000259" key="4">
    <source>
        <dbReference type="Pfam" id="PF12999"/>
    </source>
</evidence>
<dbReference type="Pfam" id="PF12999">
    <property type="entry name" value="PRKCSH-like"/>
    <property type="match status" value="1"/>
</dbReference>
<gene>
    <name evidence="5" type="ORF">BCR42DRAFT_325898</name>
</gene>
<feature type="domain" description="Glucosidase II beta subunit N-terminal" evidence="4">
    <location>
        <begin position="19"/>
        <end position="178"/>
    </location>
</feature>
<evidence type="ECO:0000256" key="3">
    <source>
        <dbReference type="SAM" id="SignalP"/>
    </source>
</evidence>
<feature type="signal peptide" evidence="3">
    <location>
        <begin position="1"/>
        <end position="22"/>
    </location>
</feature>
<dbReference type="EMBL" id="MCGE01000009">
    <property type="protein sequence ID" value="ORZ17954.1"/>
    <property type="molecule type" value="Genomic_DNA"/>
</dbReference>
<organism evidence="5 6">
    <name type="scientific">Absidia repens</name>
    <dbReference type="NCBI Taxonomy" id="90262"/>
    <lineage>
        <taxon>Eukaryota</taxon>
        <taxon>Fungi</taxon>
        <taxon>Fungi incertae sedis</taxon>
        <taxon>Mucoromycota</taxon>
        <taxon>Mucoromycotina</taxon>
        <taxon>Mucoromycetes</taxon>
        <taxon>Mucorales</taxon>
        <taxon>Cunninghamellaceae</taxon>
        <taxon>Absidia</taxon>
    </lineage>
</organism>
<sequence length="394" mass="44786">MVATHSLWTIPCILAAIQLVQASTKGVAPEKLDLYRPDNKQQWKCLDGSKTISFSAINDDYCDCPDGSDEPGTSACPNGYFYCENKGHLPAYIKTWSVNDGVCDEECCDGSDEYNGLTHCPNRCKEVASEYQKTQAEIRRLTSEGYAVKKKLIEEAEIVVRDWQEEKSKYEDDLVLKRVDALEKEAQRHTITTDNKQRTRSPRCTKNNARQELLENRVKQLRDEIDVLLSILHDMKRDHNHNVQDKAVKIAIAGYDDFLAEYDNLREDMDQLDAEVENNDDDDVDDSDDDVDDAHFANEGESTAETEGKQASTISKKIMGKLEKVLPSSWKDRIFSNGQGQNDDGQNIRDGLDVDVRGLETKIKDVDEKLNNDYGKQREWLKLQNTCVEKDDGE</sequence>
<evidence type="ECO:0000256" key="2">
    <source>
        <dbReference type="SAM" id="MobiDB-lite"/>
    </source>
</evidence>
<name>A0A1X2IK75_9FUNG</name>
<evidence type="ECO:0000313" key="5">
    <source>
        <dbReference type="EMBL" id="ORZ17954.1"/>
    </source>
</evidence>
<dbReference type="PANTHER" id="PTHR12630">
    <property type="entry name" value="N-LINKED OLIGOSACCHARIDE PROCESSING"/>
    <property type="match status" value="1"/>
</dbReference>
<accession>A0A1X2IK75</accession>
<protein>
    <submittedName>
        <fullName evidence="5">Glucosidase II beta subunit-like-domain-containing protein</fullName>
    </submittedName>
</protein>
<keyword evidence="3" id="KW-0732">Signal</keyword>
<feature type="compositionally biased region" description="Polar residues" evidence="2">
    <location>
        <begin position="300"/>
        <end position="311"/>
    </location>
</feature>
<feature type="compositionally biased region" description="Acidic residues" evidence="2">
    <location>
        <begin position="277"/>
        <end position="292"/>
    </location>
</feature>
<dbReference type="GO" id="GO:0017177">
    <property type="term" value="C:glucosidase II complex"/>
    <property type="evidence" value="ECO:0007669"/>
    <property type="project" value="TreeGrafter"/>
</dbReference>
<reference evidence="5 6" key="1">
    <citation type="submission" date="2016-07" db="EMBL/GenBank/DDBJ databases">
        <title>Pervasive Adenine N6-methylation of Active Genes in Fungi.</title>
        <authorList>
            <consortium name="DOE Joint Genome Institute"/>
            <person name="Mondo S.J."/>
            <person name="Dannebaum R.O."/>
            <person name="Kuo R.C."/>
            <person name="Labutti K."/>
            <person name="Haridas S."/>
            <person name="Kuo A."/>
            <person name="Salamov A."/>
            <person name="Ahrendt S.R."/>
            <person name="Lipzen A."/>
            <person name="Sullivan W."/>
            <person name="Andreopoulos W.B."/>
            <person name="Clum A."/>
            <person name="Lindquist E."/>
            <person name="Daum C."/>
            <person name="Ramamoorthy G.K."/>
            <person name="Gryganskyi A."/>
            <person name="Culley D."/>
            <person name="Magnuson J.K."/>
            <person name="James T.Y."/>
            <person name="O'Malley M.A."/>
            <person name="Stajich J.E."/>
            <person name="Spatafora J.W."/>
            <person name="Visel A."/>
            <person name="Grigoriev I.V."/>
        </authorList>
    </citation>
    <scope>NUCLEOTIDE SEQUENCE [LARGE SCALE GENOMIC DNA]</scope>
    <source>
        <strain evidence="5 6">NRRL 1336</strain>
    </source>
</reference>
<dbReference type="GO" id="GO:0006491">
    <property type="term" value="P:N-glycan processing"/>
    <property type="evidence" value="ECO:0007669"/>
    <property type="project" value="TreeGrafter"/>
</dbReference>
<evidence type="ECO:0000313" key="6">
    <source>
        <dbReference type="Proteomes" id="UP000193560"/>
    </source>
</evidence>
<feature type="region of interest" description="Disordered" evidence="2">
    <location>
        <begin position="277"/>
        <end position="311"/>
    </location>
</feature>